<feature type="compositionally biased region" description="Polar residues" evidence="9">
    <location>
        <begin position="383"/>
        <end position="404"/>
    </location>
</feature>
<keyword evidence="4 10" id="KW-1133">Transmembrane helix</keyword>
<feature type="disulfide bond" evidence="8">
    <location>
        <begin position="301"/>
        <end position="316"/>
    </location>
</feature>
<evidence type="ECO:0000256" key="9">
    <source>
        <dbReference type="SAM" id="MobiDB-lite"/>
    </source>
</evidence>
<feature type="region of interest" description="Disordered" evidence="9">
    <location>
        <begin position="545"/>
        <end position="628"/>
    </location>
</feature>
<feature type="compositionally biased region" description="Basic residues" evidence="9">
    <location>
        <begin position="680"/>
        <end position="692"/>
    </location>
</feature>
<feature type="region of interest" description="Disordered" evidence="9">
    <location>
        <begin position="356"/>
        <end position="421"/>
    </location>
</feature>
<comment type="caution">
    <text evidence="13">The sequence shown here is derived from an EMBL/GenBank/DDBJ whole genome shotgun (WGS) entry which is preliminary data.</text>
</comment>
<evidence type="ECO:0008006" key="15">
    <source>
        <dbReference type="Google" id="ProtNLM"/>
    </source>
</evidence>
<dbReference type="Proteomes" id="UP001217089">
    <property type="component" value="Unassembled WGS sequence"/>
</dbReference>
<evidence type="ECO:0000259" key="12">
    <source>
        <dbReference type="PROSITE" id="PS50986"/>
    </source>
</evidence>
<dbReference type="PANTHER" id="PTHR46876">
    <property type="entry name" value="LOW-DENSITY LIPOPROTEIN RECEPTOR-RELATED PROTEIN 11"/>
    <property type="match status" value="1"/>
</dbReference>
<feature type="region of interest" description="Disordered" evidence="9">
    <location>
        <begin position="748"/>
        <end position="805"/>
    </location>
</feature>
<organism evidence="13 14">
    <name type="scientific">Tegillarca granosa</name>
    <name type="common">Malaysian cockle</name>
    <name type="synonym">Anadara granosa</name>
    <dbReference type="NCBI Taxonomy" id="220873"/>
    <lineage>
        <taxon>Eukaryota</taxon>
        <taxon>Metazoa</taxon>
        <taxon>Spiralia</taxon>
        <taxon>Lophotrochozoa</taxon>
        <taxon>Mollusca</taxon>
        <taxon>Bivalvia</taxon>
        <taxon>Autobranchia</taxon>
        <taxon>Pteriomorphia</taxon>
        <taxon>Arcoida</taxon>
        <taxon>Arcoidea</taxon>
        <taxon>Arcidae</taxon>
        <taxon>Tegillarca</taxon>
    </lineage>
</organism>
<feature type="domain" description="Apple" evidence="11">
    <location>
        <begin position="115"/>
        <end position="198"/>
    </location>
</feature>
<feature type="compositionally biased region" description="Basic and acidic residues" evidence="9">
    <location>
        <begin position="788"/>
        <end position="805"/>
    </location>
</feature>
<feature type="compositionally biased region" description="Basic and acidic residues" evidence="9">
    <location>
        <begin position="77"/>
        <end position="95"/>
    </location>
</feature>
<dbReference type="SMART" id="SM00765">
    <property type="entry name" value="MANEC"/>
    <property type="match status" value="1"/>
</dbReference>
<feature type="compositionally biased region" description="Low complexity" evidence="9">
    <location>
        <begin position="557"/>
        <end position="601"/>
    </location>
</feature>
<dbReference type="PROSITE" id="PS50068">
    <property type="entry name" value="LDLRA_2"/>
    <property type="match status" value="1"/>
</dbReference>
<evidence type="ECO:0000313" key="13">
    <source>
        <dbReference type="EMBL" id="KAJ8308580.1"/>
    </source>
</evidence>
<keyword evidence="6 8" id="KW-1015">Disulfide bond</keyword>
<keyword evidence="14" id="KW-1185">Reference proteome</keyword>
<keyword evidence="5 10" id="KW-0472">Membrane</keyword>
<accession>A0ABQ9EYW6</accession>
<feature type="region of interest" description="Disordered" evidence="9">
    <location>
        <begin position="61"/>
        <end position="104"/>
    </location>
</feature>
<evidence type="ECO:0000256" key="3">
    <source>
        <dbReference type="ARBA" id="ARBA00022729"/>
    </source>
</evidence>
<dbReference type="Pfam" id="PF07502">
    <property type="entry name" value="MANEC"/>
    <property type="match status" value="1"/>
</dbReference>
<keyword evidence="2 10" id="KW-0812">Transmembrane</keyword>
<dbReference type="InterPro" id="IPR036055">
    <property type="entry name" value="LDL_receptor-like_sf"/>
</dbReference>
<feature type="compositionally biased region" description="Polar residues" evidence="9">
    <location>
        <begin position="659"/>
        <end position="675"/>
    </location>
</feature>
<dbReference type="InterPro" id="IPR003609">
    <property type="entry name" value="Pan_app"/>
</dbReference>
<proteinExistence type="predicted"/>
<dbReference type="CDD" id="cd00112">
    <property type="entry name" value="LDLa"/>
    <property type="match status" value="1"/>
</dbReference>
<evidence type="ECO:0000256" key="4">
    <source>
        <dbReference type="ARBA" id="ARBA00022989"/>
    </source>
</evidence>
<dbReference type="InterPro" id="IPR002172">
    <property type="entry name" value="LDrepeatLR_classA_rpt"/>
</dbReference>
<feature type="compositionally biased region" description="Basic residues" evidence="9">
    <location>
        <begin position="643"/>
        <end position="657"/>
    </location>
</feature>
<evidence type="ECO:0000259" key="11">
    <source>
        <dbReference type="PROSITE" id="PS50948"/>
    </source>
</evidence>
<evidence type="ECO:0000313" key="14">
    <source>
        <dbReference type="Proteomes" id="UP001217089"/>
    </source>
</evidence>
<evidence type="ECO:0000256" key="10">
    <source>
        <dbReference type="SAM" id="Phobius"/>
    </source>
</evidence>
<dbReference type="PROSITE" id="PS50948">
    <property type="entry name" value="PAN"/>
    <property type="match status" value="1"/>
</dbReference>
<feature type="region of interest" description="Disordered" evidence="9">
    <location>
        <begin position="641"/>
        <end position="702"/>
    </location>
</feature>
<evidence type="ECO:0000256" key="2">
    <source>
        <dbReference type="ARBA" id="ARBA00022692"/>
    </source>
</evidence>
<dbReference type="SMART" id="SM00192">
    <property type="entry name" value="LDLa"/>
    <property type="match status" value="1"/>
</dbReference>
<dbReference type="InterPro" id="IPR011106">
    <property type="entry name" value="MANSC_N"/>
</dbReference>
<evidence type="ECO:0000256" key="6">
    <source>
        <dbReference type="ARBA" id="ARBA00023157"/>
    </source>
</evidence>
<dbReference type="Pfam" id="PF00057">
    <property type="entry name" value="Ldl_recept_a"/>
    <property type="match status" value="1"/>
</dbReference>
<name>A0ABQ9EYW6_TEGGR</name>
<reference evidence="13 14" key="1">
    <citation type="submission" date="2022-12" db="EMBL/GenBank/DDBJ databases">
        <title>Chromosome-level genome of Tegillarca granosa.</title>
        <authorList>
            <person name="Kim J."/>
        </authorList>
    </citation>
    <scope>NUCLEOTIDE SEQUENCE [LARGE SCALE GENOMIC DNA]</scope>
    <source>
        <strain evidence="13">Teg-2019</strain>
        <tissue evidence="13">Adductor muscle</tissue>
    </source>
</reference>
<sequence length="922" mass="103395">MRTKETTVNKITKISKMNIFLLFTFLFCLSIAKEEIPFSLEQLLEDNPDLIQLIEKRLESEKQSKGDENPLDESDVEDSKEQKYATDSPFSDKEGPLPNYKYPGFNTKDKDERECIPKVRMSSIIRSNASLKNGAKFLSKVERKSDAECRKLCCESPRCNLAVYENKEDNNCYLFDCGNPSQCRFAQNQDYVAYEYTYKSNEQSHENELDVLPLPKQKTPVPVPQTLAPTTVKPQAVALHGNCYWGDVCSDTNAVCIRSQCRCKQGYSDQNGVCIYTTCSRGMFECKIKESSMCLQNSKLCNGVEDCDDGMDERNCPTAGSAKTETVLSGKQHTKLSGNDIHRTGQDFHDQLKLQQKAPVSTHHNVGSQNRNSVMKDRPARPNGQTSLYGNKFSGQSDTGYSSEQRLHKAGQPSFNQYWSGPQQLGGTGYFKQQNYGNGRSGNGLYDAAGSPQQDQWGYIDYKAYPGGYNRIPVPSNSNPQRQDINNLYNNGGQMSNPLHGISDIGYNQDTDVRNRGSLNQNLDLMGNGRGMDINYNRNNNPVLITSGKTPSPVPPAVKTTTTTTTTTPKPTTTPTTTTTQSTTTSTSTTTLTTLPKPTTPVRTHQHQPSLPHSESDDGFFPSWGNHIVDNEQKNLNSYRQNDRKHKQQQSYKHGKINKVQNGYNAENNDYMSGHNSDRNRHRNGGQRKYPTHRNNAGPRKQYQYGSYSNGYPYNKFNDYNGFQGNYPAWSDYDGDYLYRDVDYNDPRIPANKPAPKFDYEYQQRGPPARNDDKKPLPHLGKPGIVETKTEKPQTPKPVKVDTSKTKNTTIDNKTKTQETTKVSTNNKDNMIKTNSTNKVKAEEVPDKGDNSIAEASNGKVIVASITNDAQGPIVALSLGLAITLMLLIFVGCRLRTVKKRIRRGKALHSNEADYLINGMYL</sequence>
<dbReference type="EMBL" id="JARBDR010000657">
    <property type="protein sequence ID" value="KAJ8308580.1"/>
    <property type="molecule type" value="Genomic_DNA"/>
</dbReference>
<dbReference type="Pfam" id="PF01683">
    <property type="entry name" value="EB"/>
    <property type="match status" value="1"/>
</dbReference>
<feature type="compositionally biased region" description="Polar residues" evidence="9">
    <location>
        <begin position="358"/>
        <end position="373"/>
    </location>
</feature>
<evidence type="ECO:0000256" key="7">
    <source>
        <dbReference type="ARBA" id="ARBA00023180"/>
    </source>
</evidence>
<dbReference type="SUPFAM" id="SSF57424">
    <property type="entry name" value="LDL receptor-like module"/>
    <property type="match status" value="1"/>
</dbReference>
<evidence type="ECO:0000256" key="8">
    <source>
        <dbReference type="PROSITE-ProRule" id="PRU00124"/>
    </source>
</evidence>
<keyword evidence="7" id="KW-0325">Glycoprotein</keyword>
<dbReference type="InterPro" id="IPR013980">
    <property type="entry name" value="MANSC_dom"/>
</dbReference>
<dbReference type="InterPro" id="IPR006149">
    <property type="entry name" value="EB_dom"/>
</dbReference>
<keyword evidence="3" id="KW-0732">Signal</keyword>
<comment type="caution">
    <text evidence="8">Lacks conserved residue(s) required for the propagation of feature annotation.</text>
</comment>
<feature type="domain" description="MANSC" evidence="12">
    <location>
        <begin position="119"/>
        <end position="194"/>
    </location>
</feature>
<comment type="subcellular location">
    <subcellularLocation>
        <location evidence="1">Membrane</location>
        <topology evidence="1">Single-pass type I membrane protein</topology>
    </subcellularLocation>
</comment>
<evidence type="ECO:0000256" key="5">
    <source>
        <dbReference type="ARBA" id="ARBA00023136"/>
    </source>
</evidence>
<dbReference type="PANTHER" id="PTHR46876:SF1">
    <property type="entry name" value="LOW-DENSITY LIPOPROTEIN RECEPTOR-RELATED PROTEIN 11"/>
    <property type="match status" value="1"/>
</dbReference>
<dbReference type="PROSITE" id="PS50986">
    <property type="entry name" value="MANSC"/>
    <property type="match status" value="1"/>
</dbReference>
<gene>
    <name evidence="13" type="ORF">KUTeg_013454</name>
</gene>
<feature type="transmembrane region" description="Helical" evidence="10">
    <location>
        <begin position="874"/>
        <end position="895"/>
    </location>
</feature>
<dbReference type="Gene3D" id="4.10.400.10">
    <property type="entry name" value="Low-density Lipoprotein Receptor"/>
    <property type="match status" value="1"/>
</dbReference>
<evidence type="ECO:0000256" key="1">
    <source>
        <dbReference type="ARBA" id="ARBA00004479"/>
    </source>
</evidence>
<protein>
    <recommendedName>
        <fullName evidence="15">MANSC domain-containing protein</fullName>
    </recommendedName>
</protein>